<comment type="catalytic activity">
    <reaction evidence="1 6">
        <text>ATP-dependent breakage, passage and rejoining of double-stranded DNA.</text>
        <dbReference type="EC" id="5.6.2.2"/>
    </reaction>
</comment>
<comment type="similarity">
    <text evidence="2">Belongs to the type II topoisomerase GyrA/ParC subunit family.</text>
</comment>
<name>A0AAU7QS26_9FLAO</name>
<dbReference type="PANTHER" id="PTHR43493:SF5">
    <property type="entry name" value="DNA GYRASE SUBUNIT A, CHLOROPLASTIC_MITOCHONDRIAL"/>
    <property type="match status" value="1"/>
</dbReference>
<feature type="domain" description="Topo IIA-type catalytic" evidence="7">
    <location>
        <begin position="27"/>
        <end position="491"/>
    </location>
</feature>
<dbReference type="SMART" id="SM00434">
    <property type="entry name" value="TOP4c"/>
    <property type="match status" value="1"/>
</dbReference>
<evidence type="ECO:0000256" key="2">
    <source>
        <dbReference type="ARBA" id="ARBA00008263"/>
    </source>
</evidence>
<evidence type="ECO:0000256" key="6">
    <source>
        <dbReference type="PROSITE-ProRule" id="PRU01384"/>
    </source>
</evidence>
<dbReference type="AlphaFoldDB" id="A0AAU7QS26"/>
<dbReference type="Gene3D" id="3.90.199.10">
    <property type="entry name" value="Topoisomerase II, domain 5"/>
    <property type="match status" value="1"/>
</dbReference>
<reference evidence="8" key="1">
    <citation type="submission" date="2024-06" db="EMBL/GenBank/DDBJ databases">
        <title>Diversity, functionality, and evolutionary history of bacterial symbionts in false click beetles (Coleoptera, Throscidae).</title>
        <authorList>
            <person name="Wierz J.C."/>
            <person name="Malm H."/>
            <person name="Kaltenpoth M."/>
            <person name="Engl T."/>
        </authorList>
    </citation>
    <scope>NUCLEOTIDE SEQUENCE</scope>
    <source>
        <strain evidence="8">Tcar</strain>
    </source>
</reference>
<evidence type="ECO:0000259" key="7">
    <source>
        <dbReference type="PROSITE" id="PS52040"/>
    </source>
</evidence>
<dbReference type="Pfam" id="PF00521">
    <property type="entry name" value="DNA_topoisoIV"/>
    <property type="match status" value="1"/>
</dbReference>
<sequence>MNLIDINSILKKSYLDYSMSVIISRAIPDIRDGLKPVHRRILYSMYKLHLSYNNKFKKSARIVGEVLGKYHPHGDTSVYNAIIRMVQKWTLRYPLLIGQGNFGSIESDPAAAMRYTEIKLSKITKEISFNKIKYIIKLKKNFDNSLEEPTYLPVNFPNLLINGSYGIAVGMATNMVPHNLNEIIKTICLYIKNPNIKKKKLFKYIKGPDFPTGGIILYNDNKYLYKGKGKITLIANYKIDYKKHIIIIKEIPYQISKLNILFQIKNNIKCNKILGISKIIDKTDRKGIKILFYIEKKYNINICLNQLFKYSQLKINININNLILVKNKPKILNFKKIIYYFIKYKHKIYIKDIYYKYNFLIKKKKIYKNILIIINNIKDIIKLFKKSNTKKILINKLLINYKLDKEIISDILKIKLYKFSKFETKKILKKKKYIYEKIKKYKKILSNKKIRMKYIYKDLKRIKNKYSDKRKTKIKNHLFKKNKYNKFIHDVKIILIFYSNYIIKLLLHKFYNNKYFKNKKSKINYITIINNNKYILCFTKKGYFFWININNINYNKKYYLNKFIKFKKFNKIISIIKINNIKKYKYLLFLTKYGYLIKKNINFFLNFNKKYIKNIFINKKDYLIKCFLIKKKNKKKILYLINNSIYIKNIIIKNNKINKNFKFIKKFNKQIKNLIFLKKKYKYFLIIYLNGLIEINKINNNIFLNKIYNNIKKIIIIKNIYNKKKIIIINNYNKIFKFKIKNIKFNNNFKKKLKIKDKIFKIILY</sequence>
<dbReference type="GO" id="GO:0009330">
    <property type="term" value="C:DNA topoisomerase type II (double strand cut, ATP-hydrolyzing) complex"/>
    <property type="evidence" value="ECO:0007669"/>
    <property type="project" value="TreeGrafter"/>
</dbReference>
<dbReference type="SUPFAM" id="SSF56719">
    <property type="entry name" value="Type II DNA topoisomerase"/>
    <property type="match status" value="1"/>
</dbReference>
<gene>
    <name evidence="8" type="ORF">ABNO60_00415</name>
</gene>
<dbReference type="Gene3D" id="3.30.1360.40">
    <property type="match status" value="1"/>
</dbReference>
<keyword evidence="4 6" id="KW-0238">DNA-binding</keyword>
<accession>A0AAU7QS26</accession>
<dbReference type="InterPro" id="IPR002205">
    <property type="entry name" value="Topo_IIA_dom_A"/>
</dbReference>
<dbReference type="InterPro" id="IPR050220">
    <property type="entry name" value="Type_II_DNA_Topoisomerases"/>
</dbReference>
<proteinExistence type="inferred from homology"/>
<keyword evidence="5 6" id="KW-0413">Isomerase</keyword>
<evidence type="ECO:0000313" key="8">
    <source>
        <dbReference type="EMBL" id="XBT18762.1"/>
    </source>
</evidence>
<dbReference type="PROSITE" id="PS52040">
    <property type="entry name" value="TOPO_IIA"/>
    <property type="match status" value="1"/>
</dbReference>
<dbReference type="SUPFAM" id="SSF101904">
    <property type="entry name" value="GyrA/ParC C-terminal domain-like"/>
    <property type="match status" value="1"/>
</dbReference>
<dbReference type="InterPro" id="IPR035516">
    <property type="entry name" value="Gyrase/topoIV_suA_C"/>
</dbReference>
<evidence type="ECO:0000256" key="1">
    <source>
        <dbReference type="ARBA" id="ARBA00000185"/>
    </source>
</evidence>
<keyword evidence="3 6" id="KW-0799">Topoisomerase</keyword>
<dbReference type="GO" id="GO:0003677">
    <property type="term" value="F:DNA binding"/>
    <property type="evidence" value="ECO:0007669"/>
    <property type="project" value="UniProtKB-UniRule"/>
</dbReference>
<dbReference type="InterPro" id="IPR013758">
    <property type="entry name" value="Topo_IIA_A/C_ab"/>
</dbReference>
<dbReference type="PANTHER" id="PTHR43493">
    <property type="entry name" value="DNA GYRASE/TOPOISOMERASE SUBUNIT A"/>
    <property type="match status" value="1"/>
</dbReference>
<evidence type="ECO:0000256" key="3">
    <source>
        <dbReference type="ARBA" id="ARBA00023029"/>
    </source>
</evidence>
<protein>
    <submittedName>
        <fullName evidence="8">DNA topoisomerase (ATP-hydrolyzing) subunit A</fullName>
    </submittedName>
</protein>
<evidence type="ECO:0000256" key="4">
    <source>
        <dbReference type="ARBA" id="ARBA00023125"/>
    </source>
</evidence>
<dbReference type="InterPro" id="IPR013760">
    <property type="entry name" value="Topo_IIA-like_dom_sf"/>
</dbReference>
<dbReference type="Gene3D" id="2.120.10.90">
    <property type="entry name" value="DNA gyrase/topoisomerase IV, subunit A, C-terminal"/>
    <property type="match status" value="1"/>
</dbReference>
<dbReference type="GO" id="GO:0006265">
    <property type="term" value="P:DNA topological change"/>
    <property type="evidence" value="ECO:0007669"/>
    <property type="project" value="UniProtKB-UniRule"/>
</dbReference>
<dbReference type="GO" id="GO:0005524">
    <property type="term" value="F:ATP binding"/>
    <property type="evidence" value="ECO:0007669"/>
    <property type="project" value="InterPro"/>
</dbReference>
<feature type="active site" description="O-(5'-phospho-DNA)-tyrosine intermediate" evidence="6">
    <location>
        <position position="115"/>
    </location>
</feature>
<dbReference type="InterPro" id="IPR013757">
    <property type="entry name" value="Topo_IIA_A_a_sf"/>
</dbReference>
<dbReference type="GO" id="GO:0005737">
    <property type="term" value="C:cytoplasm"/>
    <property type="evidence" value="ECO:0007669"/>
    <property type="project" value="TreeGrafter"/>
</dbReference>
<organism evidence="8">
    <name type="scientific">Candidatus Shikimatogenerans sp. Tcar</name>
    <dbReference type="NCBI Taxonomy" id="3158565"/>
    <lineage>
        <taxon>Bacteria</taxon>
        <taxon>Pseudomonadati</taxon>
        <taxon>Bacteroidota</taxon>
        <taxon>Flavobacteriia</taxon>
        <taxon>Flavobacteriales</taxon>
        <taxon>Candidatus Shikimatogenerans</taxon>
    </lineage>
</organism>
<dbReference type="Gene3D" id="1.10.268.10">
    <property type="entry name" value="Topoisomerase, domain 3"/>
    <property type="match status" value="1"/>
</dbReference>
<evidence type="ECO:0000256" key="5">
    <source>
        <dbReference type="ARBA" id="ARBA00023235"/>
    </source>
</evidence>
<dbReference type="GO" id="GO:0003918">
    <property type="term" value="F:DNA topoisomerase type II (double strand cut, ATP-hydrolyzing) activity"/>
    <property type="evidence" value="ECO:0007669"/>
    <property type="project" value="UniProtKB-EC"/>
</dbReference>
<dbReference type="EMBL" id="CP157896">
    <property type="protein sequence ID" value="XBT18762.1"/>
    <property type="molecule type" value="Genomic_DNA"/>
</dbReference>